<dbReference type="Pfam" id="PF00004">
    <property type="entry name" value="AAA"/>
    <property type="match status" value="1"/>
</dbReference>
<feature type="domain" description="ATPase AAA-type core" evidence="1">
    <location>
        <begin position="146"/>
        <end position="231"/>
    </location>
</feature>
<dbReference type="Gene3D" id="1.10.8.60">
    <property type="match status" value="1"/>
</dbReference>
<dbReference type="GO" id="GO:0005524">
    <property type="term" value="F:ATP binding"/>
    <property type="evidence" value="ECO:0007669"/>
    <property type="project" value="InterPro"/>
</dbReference>
<dbReference type="EMBL" id="BKCJ010009478">
    <property type="protein sequence ID" value="GEU87155.1"/>
    <property type="molecule type" value="Genomic_DNA"/>
</dbReference>
<protein>
    <submittedName>
        <fullName evidence="2">ATPase, AAA-type, core, P-loop containing nucleoside triphosphate hydrolase</fullName>
    </submittedName>
</protein>
<evidence type="ECO:0000259" key="1">
    <source>
        <dbReference type="Pfam" id="PF00004"/>
    </source>
</evidence>
<dbReference type="GO" id="GO:0004176">
    <property type="term" value="F:ATP-dependent peptidase activity"/>
    <property type="evidence" value="ECO:0007669"/>
    <property type="project" value="TreeGrafter"/>
</dbReference>
<evidence type="ECO:0000313" key="2">
    <source>
        <dbReference type="EMBL" id="GEU87155.1"/>
    </source>
</evidence>
<dbReference type="GO" id="GO:0016887">
    <property type="term" value="F:ATP hydrolysis activity"/>
    <property type="evidence" value="ECO:0007669"/>
    <property type="project" value="InterPro"/>
</dbReference>
<keyword evidence="2" id="KW-0378">Hydrolase</keyword>
<gene>
    <name evidence="2" type="ORF">Tci_059133</name>
</gene>
<dbReference type="AlphaFoldDB" id="A0A6L2NRG6"/>
<dbReference type="InterPro" id="IPR003959">
    <property type="entry name" value="ATPase_AAA_core"/>
</dbReference>
<proteinExistence type="predicted"/>
<organism evidence="2">
    <name type="scientific">Tanacetum cinerariifolium</name>
    <name type="common">Dalmatian daisy</name>
    <name type="synonym">Chrysanthemum cinerariifolium</name>
    <dbReference type="NCBI Taxonomy" id="118510"/>
    <lineage>
        <taxon>Eukaryota</taxon>
        <taxon>Viridiplantae</taxon>
        <taxon>Streptophyta</taxon>
        <taxon>Embryophyta</taxon>
        <taxon>Tracheophyta</taxon>
        <taxon>Spermatophyta</taxon>
        <taxon>Magnoliopsida</taxon>
        <taxon>eudicotyledons</taxon>
        <taxon>Gunneridae</taxon>
        <taxon>Pentapetalae</taxon>
        <taxon>asterids</taxon>
        <taxon>campanulids</taxon>
        <taxon>Asterales</taxon>
        <taxon>Asteraceae</taxon>
        <taxon>Asteroideae</taxon>
        <taxon>Anthemideae</taxon>
        <taxon>Anthemidinae</taxon>
        <taxon>Tanacetum</taxon>
    </lineage>
</organism>
<name>A0A6L2NRG6_TANCI</name>
<dbReference type="Gene3D" id="3.40.50.300">
    <property type="entry name" value="P-loop containing nucleotide triphosphate hydrolases"/>
    <property type="match status" value="1"/>
</dbReference>
<dbReference type="InterPro" id="IPR027417">
    <property type="entry name" value="P-loop_NTPase"/>
</dbReference>
<sequence length="315" mass="36092">MSVQCITTKSTIPLLRHSDNQIKLKQSRLLSVPLSGFHHNAGSRVLLTTRQNTTRASFQCQCTNKESLADVKTFEGDLGPWKQFVPKLLTQTFNWIEPRNVLFNELIGFDHIIRPFRRYICILQGNSAYKKYNVRLPYGVLLFGAVRIVRIFNEARRRSPSIVFVEDLDIIGGEQRNSESGVDLKQLLYEIDKGYCKKDGRLVLVIAATNRVKSLDEELRDYSHFPKSFHVAKPNEDCRRKMFGLYLEEFILEEDKEAICILVAKSTPGLVWGDLQEIGDESTRLASQSGGHHVTIDDVRRAIKRVNGNLRIDER</sequence>
<accession>A0A6L2NRG6</accession>
<dbReference type="SUPFAM" id="SSF52540">
    <property type="entry name" value="P-loop containing nucleoside triphosphate hydrolases"/>
    <property type="match status" value="1"/>
</dbReference>
<comment type="caution">
    <text evidence="2">The sequence shown here is derived from an EMBL/GenBank/DDBJ whole genome shotgun (WGS) entry which is preliminary data.</text>
</comment>
<dbReference type="GO" id="GO:0006508">
    <property type="term" value="P:proteolysis"/>
    <property type="evidence" value="ECO:0007669"/>
    <property type="project" value="TreeGrafter"/>
</dbReference>
<reference evidence="2" key="1">
    <citation type="journal article" date="2019" name="Sci. Rep.">
        <title>Draft genome of Tanacetum cinerariifolium, the natural source of mosquito coil.</title>
        <authorList>
            <person name="Yamashiro T."/>
            <person name="Shiraishi A."/>
            <person name="Satake H."/>
            <person name="Nakayama K."/>
        </authorList>
    </citation>
    <scope>NUCLEOTIDE SEQUENCE</scope>
</reference>
<dbReference type="GO" id="GO:0009535">
    <property type="term" value="C:chloroplast thylakoid membrane"/>
    <property type="evidence" value="ECO:0007669"/>
    <property type="project" value="TreeGrafter"/>
</dbReference>
<dbReference type="PANTHER" id="PTHR23076:SF110">
    <property type="entry name" value="INACTIVE ATP-DEPENDENT ZINC METALLOPROTEASE FTSHI 3, CHLOROPLASTIC-RELATED"/>
    <property type="match status" value="1"/>
</dbReference>
<dbReference type="PANTHER" id="PTHR23076">
    <property type="entry name" value="METALLOPROTEASE M41 FTSH"/>
    <property type="match status" value="1"/>
</dbReference>